<proteinExistence type="predicted"/>
<name>A0ACB6R964_9PLEO</name>
<dbReference type="EMBL" id="MU003495">
    <property type="protein sequence ID" value="KAF2475691.1"/>
    <property type="molecule type" value="Genomic_DNA"/>
</dbReference>
<protein>
    <submittedName>
        <fullName evidence="1">Uncharacterized protein</fullName>
    </submittedName>
</protein>
<evidence type="ECO:0000313" key="1">
    <source>
        <dbReference type="EMBL" id="KAF2475691.1"/>
    </source>
</evidence>
<reference evidence="1" key="1">
    <citation type="journal article" date="2020" name="Stud. Mycol.">
        <title>101 Dothideomycetes genomes: a test case for predicting lifestyles and emergence of pathogens.</title>
        <authorList>
            <person name="Haridas S."/>
            <person name="Albert R."/>
            <person name="Binder M."/>
            <person name="Bloem J."/>
            <person name="Labutti K."/>
            <person name="Salamov A."/>
            <person name="Andreopoulos B."/>
            <person name="Baker S."/>
            <person name="Barry K."/>
            <person name="Bills G."/>
            <person name="Bluhm B."/>
            <person name="Cannon C."/>
            <person name="Castanera R."/>
            <person name="Culley D."/>
            <person name="Daum C."/>
            <person name="Ezra D."/>
            <person name="Gonzalez J."/>
            <person name="Henrissat B."/>
            <person name="Kuo A."/>
            <person name="Liang C."/>
            <person name="Lipzen A."/>
            <person name="Lutzoni F."/>
            <person name="Magnuson J."/>
            <person name="Mondo S."/>
            <person name="Nolan M."/>
            <person name="Ohm R."/>
            <person name="Pangilinan J."/>
            <person name="Park H.-J."/>
            <person name="Ramirez L."/>
            <person name="Alfaro M."/>
            <person name="Sun H."/>
            <person name="Tritt A."/>
            <person name="Yoshinaga Y."/>
            <person name="Zwiers L.-H."/>
            <person name="Turgeon B."/>
            <person name="Goodwin S."/>
            <person name="Spatafora J."/>
            <person name="Crous P."/>
            <person name="Grigoriev I."/>
        </authorList>
    </citation>
    <scope>NUCLEOTIDE SEQUENCE</scope>
    <source>
        <strain evidence="1">ATCC 200398</strain>
    </source>
</reference>
<comment type="caution">
    <text evidence="1">The sequence shown here is derived from an EMBL/GenBank/DDBJ whole genome shotgun (WGS) entry which is preliminary data.</text>
</comment>
<organism evidence="1 2">
    <name type="scientific">Lindgomyces ingoldianus</name>
    <dbReference type="NCBI Taxonomy" id="673940"/>
    <lineage>
        <taxon>Eukaryota</taxon>
        <taxon>Fungi</taxon>
        <taxon>Dikarya</taxon>
        <taxon>Ascomycota</taxon>
        <taxon>Pezizomycotina</taxon>
        <taxon>Dothideomycetes</taxon>
        <taxon>Pleosporomycetidae</taxon>
        <taxon>Pleosporales</taxon>
        <taxon>Lindgomycetaceae</taxon>
        <taxon>Lindgomyces</taxon>
    </lineage>
</organism>
<sequence>MHRASSRIPSPSPSNDPSHLSRKALVLCLLLRLVTSNVSSDMPTWLQACLFLPSANDPHTQEMASPGILIPKCALHTSNSYSPRSQPAKRRVASRRTSGPMVVVDSHLLTALLTPTSNFKCLFPAPNPTTPKPGYLRVEAASPHFHLHPNYSPHYATLYGHFPLRANDPCKRPMSGFQKQMNFAGQNGVPAVWIVELLSLGRVRARMHIVWGKHTEFRIRQGLSS</sequence>
<dbReference type="Proteomes" id="UP000799755">
    <property type="component" value="Unassembled WGS sequence"/>
</dbReference>
<accession>A0ACB6R964</accession>
<gene>
    <name evidence="1" type="ORF">BDR25DRAFT_87867</name>
</gene>
<evidence type="ECO:0000313" key="2">
    <source>
        <dbReference type="Proteomes" id="UP000799755"/>
    </source>
</evidence>
<keyword evidence="2" id="KW-1185">Reference proteome</keyword>